<dbReference type="InterPro" id="IPR011009">
    <property type="entry name" value="Kinase-like_dom_sf"/>
</dbReference>
<organism evidence="6 7">
    <name type="scientific">Ruficoccus amylovorans</name>
    <dbReference type="NCBI Taxonomy" id="1804625"/>
    <lineage>
        <taxon>Bacteria</taxon>
        <taxon>Pseudomonadati</taxon>
        <taxon>Verrucomicrobiota</taxon>
        <taxon>Opitutia</taxon>
        <taxon>Puniceicoccales</taxon>
        <taxon>Cerasicoccaceae</taxon>
        <taxon>Ruficoccus</taxon>
    </lineage>
</organism>
<accession>A0A842HEZ9</accession>
<dbReference type="Pfam" id="PF00069">
    <property type="entry name" value="Pkinase"/>
    <property type="match status" value="1"/>
</dbReference>
<comment type="caution">
    <text evidence="6">The sequence shown here is derived from an EMBL/GenBank/DDBJ whole genome shotgun (WGS) entry which is preliminary data.</text>
</comment>
<keyword evidence="4" id="KW-0067">ATP-binding</keyword>
<dbReference type="PROSITE" id="PS50011">
    <property type="entry name" value="PROTEIN_KINASE_DOM"/>
    <property type="match status" value="1"/>
</dbReference>
<evidence type="ECO:0000256" key="1">
    <source>
        <dbReference type="ARBA" id="ARBA00022679"/>
    </source>
</evidence>
<gene>
    <name evidence="6" type="ORF">H5P28_07710</name>
</gene>
<keyword evidence="2" id="KW-0547">Nucleotide-binding</keyword>
<keyword evidence="3 6" id="KW-0418">Kinase</keyword>
<dbReference type="SUPFAM" id="SSF56112">
    <property type="entry name" value="Protein kinase-like (PK-like)"/>
    <property type="match status" value="1"/>
</dbReference>
<dbReference type="GO" id="GO:0004674">
    <property type="term" value="F:protein serine/threonine kinase activity"/>
    <property type="evidence" value="ECO:0007669"/>
    <property type="project" value="UniProtKB-KW"/>
</dbReference>
<keyword evidence="1" id="KW-0808">Transferase</keyword>
<dbReference type="AlphaFoldDB" id="A0A842HEZ9"/>
<dbReference type="CDD" id="cd14014">
    <property type="entry name" value="STKc_PknB_like"/>
    <property type="match status" value="1"/>
</dbReference>
<proteinExistence type="predicted"/>
<evidence type="ECO:0000256" key="2">
    <source>
        <dbReference type="ARBA" id="ARBA00022741"/>
    </source>
</evidence>
<evidence type="ECO:0000313" key="6">
    <source>
        <dbReference type="EMBL" id="MBC2594147.1"/>
    </source>
</evidence>
<dbReference type="InterPro" id="IPR000719">
    <property type="entry name" value="Prot_kinase_dom"/>
</dbReference>
<name>A0A842HEZ9_9BACT</name>
<dbReference type="Gene3D" id="1.10.510.10">
    <property type="entry name" value="Transferase(Phosphotransferase) domain 1"/>
    <property type="match status" value="1"/>
</dbReference>
<dbReference type="Gene3D" id="3.30.200.20">
    <property type="entry name" value="Phosphorylase Kinase, domain 1"/>
    <property type="match status" value="1"/>
</dbReference>
<evidence type="ECO:0000256" key="4">
    <source>
        <dbReference type="ARBA" id="ARBA00022840"/>
    </source>
</evidence>
<evidence type="ECO:0000256" key="3">
    <source>
        <dbReference type="ARBA" id="ARBA00022777"/>
    </source>
</evidence>
<keyword evidence="7" id="KW-1185">Reference proteome</keyword>
<reference evidence="6 7" key="1">
    <citation type="submission" date="2020-07" db="EMBL/GenBank/DDBJ databases">
        <authorList>
            <person name="Feng X."/>
        </authorList>
    </citation>
    <scope>NUCLEOTIDE SEQUENCE [LARGE SCALE GENOMIC DNA]</scope>
    <source>
        <strain evidence="6 7">JCM31066</strain>
    </source>
</reference>
<keyword evidence="6" id="KW-0723">Serine/threonine-protein kinase</keyword>
<dbReference type="PANTHER" id="PTHR43289:SF34">
    <property type="entry name" value="SERINE_THREONINE-PROTEIN KINASE YBDM-RELATED"/>
    <property type="match status" value="1"/>
</dbReference>
<dbReference type="Proteomes" id="UP000546464">
    <property type="component" value="Unassembled WGS sequence"/>
</dbReference>
<protein>
    <submittedName>
        <fullName evidence="6">Serine/threonine protein kinase</fullName>
    </submittedName>
</protein>
<evidence type="ECO:0000259" key="5">
    <source>
        <dbReference type="PROSITE" id="PS50011"/>
    </source>
</evidence>
<evidence type="ECO:0000313" key="7">
    <source>
        <dbReference type="Proteomes" id="UP000546464"/>
    </source>
</evidence>
<dbReference type="GO" id="GO:0005524">
    <property type="term" value="F:ATP binding"/>
    <property type="evidence" value="ECO:0007669"/>
    <property type="project" value="UniProtKB-KW"/>
</dbReference>
<dbReference type="PANTHER" id="PTHR43289">
    <property type="entry name" value="MITOGEN-ACTIVATED PROTEIN KINASE KINASE KINASE 20-RELATED"/>
    <property type="match status" value="1"/>
</dbReference>
<sequence length="314" mass="35939">MEYELIRKIAEGGMGMVYEARQIGIDDFRKVVAIKVIREEFSAIDEFRANFIGEARLVADLIHTNIVQTYHLGTVDGQYFMVMEYVNGINTEEFINRHMETNQLIPVELAVFIVSRIARGLAYAHNKRDMYGRPLGIVHRDVGPKNIMLAYEGDVKLTDFGIAKALDLMYNEEGEVIAGKDEYLSPEQARKEITDERADIFPCGIVLAELLLGYNIFEGELPEQTRHKIQYLDLPDFTRMREGIDEKLNDILHRCLARPREERYQTASELLTALEVYLYSDGYGPTNEKLAVYLKDLYSDKGGSASTRWFTGRA</sequence>
<feature type="domain" description="Protein kinase" evidence="5">
    <location>
        <begin position="3"/>
        <end position="278"/>
    </location>
</feature>
<dbReference type="EMBL" id="JACHVB010000020">
    <property type="protein sequence ID" value="MBC2594147.1"/>
    <property type="molecule type" value="Genomic_DNA"/>
</dbReference>
<dbReference type="RefSeq" id="WP_185675129.1">
    <property type="nucleotide sequence ID" value="NZ_JACHVB010000020.1"/>
</dbReference>